<dbReference type="KEGG" id="ota:OstapMp39"/>
<reference evidence="2" key="3">
    <citation type="journal article" date="2013" name="Genome Biol. Evol.">
        <title>Organellar Inheritance in the Green Lineage: Insights from Ostreococcus tauri.</title>
        <authorList>
            <person name="Blanc-Mathieu R."/>
            <person name="Sanchez-Ferandin S."/>
            <person name="Eyre-Walker A."/>
            <person name="Piganeau G."/>
        </authorList>
    </citation>
    <scope>NUCLEOTIDE SEQUENCE</scope>
    <source>
        <strain evidence="2">RCC745-2009</strain>
    </source>
</reference>
<accession>Q0P3F2</accession>
<gene>
    <name evidence="2" type="ordered locus">OtMtg00250</name>
    <name evidence="3" type="ordered locus">OtMtg00390</name>
</gene>
<evidence type="ECO:0000313" key="4">
    <source>
        <dbReference type="Proteomes" id="UP000009170"/>
    </source>
</evidence>
<protein>
    <submittedName>
        <fullName evidence="3">Mitochondrion, complete genome</fullName>
    </submittedName>
</protein>
<dbReference type="EMBL" id="CR954200">
    <property type="protein sequence ID" value="CAL36425.1"/>
    <property type="molecule type" value="Genomic_DNA"/>
</dbReference>
<organism evidence="3 4">
    <name type="scientific">Ostreococcus tauri</name>
    <name type="common">Marine green alga</name>
    <dbReference type="NCBI Taxonomy" id="70448"/>
    <lineage>
        <taxon>Eukaryota</taxon>
        <taxon>Viridiplantae</taxon>
        <taxon>Chlorophyta</taxon>
        <taxon>Mamiellophyceae</taxon>
        <taxon>Mamiellales</taxon>
        <taxon>Bathycoccaceae</taxon>
        <taxon>Ostreococcus</taxon>
    </lineage>
</organism>
<dbReference type="KEGG" id="ota:OstapMp25"/>
<reference evidence="3 4" key="2">
    <citation type="journal article" date="2007" name="Mol. Biol. Evol.">
        <title>The complete chloroplast and mitochondrial DNA sequence of Ostreococcus tauri: organelle genomes of the smallest eukaryote are examples of compaction.</title>
        <authorList>
            <person name="Robbens S."/>
            <person name="Derelle E."/>
            <person name="Ferraz C."/>
            <person name="Wuyts J."/>
            <person name="Moreau H."/>
            <person name="Van de Peer Y."/>
        </authorList>
    </citation>
    <scope>NUCLEOTIDE SEQUENCE [LARGE SCALE GENOMIC DNA]</scope>
    <source>
        <strain evidence="3 4">OTTH0595</strain>
    </source>
</reference>
<dbReference type="EMBL" id="KC967294">
    <property type="protein sequence ID" value="AGR42718.1"/>
    <property type="molecule type" value="Genomic_DNA"/>
</dbReference>
<reference evidence="3" key="1">
    <citation type="journal article" date="2006" name="Mol. Biol. Evol.">
        <title>The Chloroplast and Mitochondrial DNA sequence of Ostreococcus tauri: organelle genomes of the smallest eukaryote are examples of compaction.</title>
        <authorList>
            <person name="Robbens S."/>
            <person name="Derelle E."/>
            <person name="Ferraz C."/>
            <person name="Wuyts J."/>
            <person name="Moreau H."/>
            <person name="Van de Peer Y."/>
        </authorList>
    </citation>
    <scope>NUCLEOTIDE SEQUENCE</scope>
    <source>
        <strain evidence="3">OTTH0595</strain>
    </source>
</reference>
<keyword evidence="1" id="KW-0472">Membrane</keyword>
<evidence type="ECO:0000256" key="1">
    <source>
        <dbReference type="SAM" id="Phobius"/>
    </source>
</evidence>
<sequence>MRKFFFIFCFREQNILYILSACVVVHFRAILPLYILKMVYERYTRVLLVSRTCRRTSPLKWFQCISSRAVTLSVCTILTDKNINLTLHSIKIGRKSDDRKNFPYCRGNTLLYTQFILIDCKPKTVQHPC</sequence>
<dbReference type="EMBL" id="CR954200">
    <property type="protein sequence ID" value="CAL36411.1"/>
    <property type="molecule type" value="Genomic_DNA"/>
</dbReference>
<evidence type="ECO:0000313" key="3">
    <source>
        <dbReference type="EMBL" id="CAL36425.1"/>
    </source>
</evidence>
<name>Q0P3F2_OSTTA</name>
<geneLocation type="mitochondrion" evidence="3"/>
<feature type="transmembrane region" description="Helical" evidence="1">
    <location>
        <begin position="15"/>
        <end position="36"/>
    </location>
</feature>
<dbReference type="AlphaFoldDB" id="Q0P3F2"/>
<dbReference type="Proteomes" id="UP000009170">
    <property type="component" value="Mitochondrion"/>
</dbReference>
<keyword evidence="3" id="KW-0496">Mitochondrion</keyword>
<evidence type="ECO:0000313" key="2">
    <source>
        <dbReference type="EMBL" id="AGR42704.1"/>
    </source>
</evidence>
<dbReference type="EMBL" id="KC967294">
    <property type="protein sequence ID" value="AGR42704.1"/>
    <property type="molecule type" value="Genomic_DNA"/>
</dbReference>
<proteinExistence type="predicted"/>
<keyword evidence="1" id="KW-1133">Transmembrane helix</keyword>
<keyword evidence="4" id="KW-1185">Reference proteome</keyword>
<keyword evidence="1" id="KW-0812">Transmembrane</keyword>